<dbReference type="EMBL" id="CP016282">
    <property type="protein sequence ID" value="ANP74592.1"/>
    <property type="molecule type" value="Genomic_DNA"/>
</dbReference>
<dbReference type="Pfam" id="PF13649">
    <property type="entry name" value="Methyltransf_25"/>
    <property type="match status" value="1"/>
</dbReference>
<keyword evidence="3" id="KW-0949">S-adenosyl-L-methionine</keyword>
<dbReference type="InterPro" id="IPR029063">
    <property type="entry name" value="SAM-dependent_MTases_sf"/>
</dbReference>
<keyword evidence="2 6" id="KW-0808">Transferase</keyword>
<proteinExistence type="predicted"/>
<protein>
    <submittedName>
        <fullName evidence="6">SAM-dependent methyltransferase</fullName>
    </submittedName>
</protein>
<dbReference type="PATRIC" id="fig|670052.7.peg.3779"/>
<evidence type="ECO:0000313" key="7">
    <source>
        <dbReference type="Proteomes" id="UP000092582"/>
    </source>
</evidence>
<feature type="region of interest" description="Disordered" evidence="4">
    <location>
        <begin position="143"/>
        <end position="164"/>
    </location>
</feature>
<evidence type="ECO:0000256" key="1">
    <source>
        <dbReference type="ARBA" id="ARBA00022603"/>
    </source>
</evidence>
<evidence type="ECO:0000313" key="6">
    <source>
        <dbReference type="EMBL" id="ANP74592.1"/>
    </source>
</evidence>
<dbReference type="OrthoDB" id="9786503at2"/>
<gene>
    <name evidence="6" type="ORF">PA27867_3675</name>
</gene>
<dbReference type="GO" id="GO:0008168">
    <property type="term" value="F:methyltransferase activity"/>
    <property type="evidence" value="ECO:0007669"/>
    <property type="project" value="UniProtKB-KW"/>
</dbReference>
<dbReference type="RefSeq" id="WP_066598513.1">
    <property type="nucleotide sequence ID" value="NZ_CP016282.1"/>
</dbReference>
<dbReference type="SUPFAM" id="SSF53335">
    <property type="entry name" value="S-adenosyl-L-methionine-dependent methyltransferases"/>
    <property type="match status" value="1"/>
</dbReference>
<dbReference type="CDD" id="cd02440">
    <property type="entry name" value="AdoMet_MTases"/>
    <property type="match status" value="1"/>
</dbReference>
<dbReference type="PANTHER" id="PTHR32183">
    <property type="match status" value="1"/>
</dbReference>
<accession>A0A1B1BPL5</accession>
<dbReference type="Proteomes" id="UP000092582">
    <property type="component" value="Chromosome 1"/>
</dbReference>
<evidence type="ECO:0000256" key="2">
    <source>
        <dbReference type="ARBA" id="ARBA00022679"/>
    </source>
</evidence>
<dbReference type="Gene3D" id="3.40.50.150">
    <property type="entry name" value="Vaccinia Virus protein VP39"/>
    <property type="match status" value="1"/>
</dbReference>
<dbReference type="InterPro" id="IPR041698">
    <property type="entry name" value="Methyltransf_25"/>
</dbReference>
<sequence>MHSFDKAYWEEHWDQASPLGGSTPANPYVLAQTHDLPRGRALDAGCGTGAEALALAADGWQVTGADISAAALAVAAERTHEADLSGSVTWLEADLTHWTPTDRWDLVMTNYAHPAMPQLAFYDHIANWVAPGGTLLIVGHLHEPAPAPHTGSGTSPAEHGHHPPHEATVTLADIIAGFDAGLWTVDAGETHTRSMGGHGMQLQDVVVRATRRSAV</sequence>
<dbReference type="KEGG" id="cart:PA27867_3675"/>
<evidence type="ECO:0000256" key="4">
    <source>
        <dbReference type="SAM" id="MobiDB-lite"/>
    </source>
</evidence>
<feature type="domain" description="Methyltransferase" evidence="5">
    <location>
        <begin position="42"/>
        <end position="133"/>
    </location>
</feature>
<reference evidence="6 7" key="1">
    <citation type="submission" date="2016-06" db="EMBL/GenBank/DDBJ databases">
        <title>Genome sequencing of Cryobacterium arcticum PAMC 27867.</title>
        <authorList>
            <person name="Lee J."/>
            <person name="Kim O.-S."/>
        </authorList>
    </citation>
    <scope>NUCLEOTIDE SEQUENCE [LARGE SCALE GENOMIC DNA]</scope>
    <source>
        <strain evidence="6 7">PAMC 27867</strain>
    </source>
</reference>
<evidence type="ECO:0000256" key="3">
    <source>
        <dbReference type="ARBA" id="ARBA00022691"/>
    </source>
</evidence>
<dbReference type="PANTHER" id="PTHR32183:SF11">
    <property type="entry name" value="THIOL METHYLTRANSFERASE 2-RELATED"/>
    <property type="match status" value="1"/>
</dbReference>
<keyword evidence="1 6" id="KW-0489">Methyltransferase</keyword>
<dbReference type="STRING" id="670052.PA27867_3675"/>
<keyword evidence="7" id="KW-1185">Reference proteome</keyword>
<dbReference type="AlphaFoldDB" id="A0A1B1BPL5"/>
<organism evidence="6 7">
    <name type="scientific">Cryobacterium arcticum</name>
    <dbReference type="NCBI Taxonomy" id="670052"/>
    <lineage>
        <taxon>Bacteria</taxon>
        <taxon>Bacillati</taxon>
        <taxon>Actinomycetota</taxon>
        <taxon>Actinomycetes</taxon>
        <taxon>Micrococcales</taxon>
        <taxon>Microbacteriaceae</taxon>
        <taxon>Cryobacterium</taxon>
    </lineage>
</organism>
<dbReference type="GO" id="GO:0032259">
    <property type="term" value="P:methylation"/>
    <property type="evidence" value="ECO:0007669"/>
    <property type="project" value="UniProtKB-KW"/>
</dbReference>
<evidence type="ECO:0000259" key="5">
    <source>
        <dbReference type="Pfam" id="PF13649"/>
    </source>
</evidence>
<name>A0A1B1BPL5_9MICO</name>